<evidence type="ECO:0000256" key="5">
    <source>
        <dbReference type="ARBA" id="ARBA00023211"/>
    </source>
</evidence>
<accession>A7NS84</accession>
<keyword evidence="1" id="KW-1003">Cell membrane</keyword>
<dbReference type="RefSeq" id="WP_012122851.1">
    <property type="nucleotide sequence ID" value="NC_009767.1"/>
</dbReference>
<feature type="domain" description="Calcineurin-like phosphoesterase" evidence="6">
    <location>
        <begin position="50"/>
        <end position="202"/>
    </location>
</feature>
<evidence type="ECO:0000259" key="6">
    <source>
        <dbReference type="Pfam" id="PF00149"/>
    </source>
</evidence>
<sequence>MLSTLRSLPLAFIGACVALIVRRRLHPVRLRPTGETTPPIGPNDIRPGIRRLVLSDLHMGAGDRRDDFSADAELAALLRYYAAEPTPTELILAGDTFEFLQVCLPDVPDREWSPRAAARRLEAILNAHAEPVAALRAFLSRRDNQVTVIIGNHDFELHYASAKQTLRRALGLAPGNPRLRFGVSYEGDGIFLVHGNQFDRWNRFIHFNGICEPFEVVFGTRLIREAINVLEDEPVDIATLIDNIKPLSAIFWYALSLPTLRNQSTRRLVVRGLVLLVNVLLRNTVYILDDDPQQQTPRSLWKPMYRQVALAATLLGRAAGVRQRSGGFPETVFQRAAEHQLRRSIRAFGSTSVHSMARIARDPQQWSTHLFICGHTHLAQVVALNERQTYVNTGTWTDVILDVATSQRQQQRFPYLEVTYPAQGSPPHWRLLVWREAGESPSPWRDERATTMLEKVEYPV</sequence>
<dbReference type="GO" id="GO:0046872">
    <property type="term" value="F:metal ion binding"/>
    <property type="evidence" value="ECO:0007669"/>
    <property type="project" value="UniProtKB-KW"/>
</dbReference>
<dbReference type="HOGENOM" id="CLU_594310_0_0_0"/>
<dbReference type="PANTHER" id="PTHR34990">
    <property type="entry name" value="UDP-2,3-DIACYLGLUCOSAMINE HYDROLASE-RELATED"/>
    <property type="match status" value="1"/>
</dbReference>
<keyword evidence="4" id="KW-0472">Membrane</keyword>
<dbReference type="InterPro" id="IPR043461">
    <property type="entry name" value="LpxH-like"/>
</dbReference>
<dbReference type="Pfam" id="PF00149">
    <property type="entry name" value="Metallophos"/>
    <property type="match status" value="1"/>
</dbReference>
<reference evidence="7 8" key="1">
    <citation type="submission" date="2007-08" db="EMBL/GenBank/DDBJ databases">
        <title>Complete sequence of Roseiflexus castenholzii DSM 13941.</title>
        <authorList>
            <consortium name="US DOE Joint Genome Institute"/>
            <person name="Copeland A."/>
            <person name="Lucas S."/>
            <person name="Lapidus A."/>
            <person name="Barry K."/>
            <person name="Glavina del Rio T."/>
            <person name="Dalin E."/>
            <person name="Tice H."/>
            <person name="Pitluck S."/>
            <person name="Thompson L.S."/>
            <person name="Brettin T."/>
            <person name="Bruce D."/>
            <person name="Detter J.C."/>
            <person name="Han C."/>
            <person name="Tapia R."/>
            <person name="Schmutz J."/>
            <person name="Larimer F."/>
            <person name="Land M."/>
            <person name="Hauser L."/>
            <person name="Kyrpides N."/>
            <person name="Mikhailova N."/>
            <person name="Bryant D.A."/>
            <person name="Hanada S."/>
            <person name="Tsukatani Y."/>
            <person name="Richardson P."/>
        </authorList>
    </citation>
    <scope>NUCLEOTIDE SEQUENCE [LARGE SCALE GENOMIC DNA]</scope>
    <source>
        <strain evidence="8">DSM 13941 / HLO8</strain>
    </source>
</reference>
<evidence type="ECO:0000256" key="1">
    <source>
        <dbReference type="ARBA" id="ARBA00022475"/>
    </source>
</evidence>
<evidence type="ECO:0000256" key="2">
    <source>
        <dbReference type="ARBA" id="ARBA00022519"/>
    </source>
</evidence>
<evidence type="ECO:0000256" key="3">
    <source>
        <dbReference type="ARBA" id="ARBA00022723"/>
    </source>
</evidence>
<keyword evidence="5" id="KW-0464">Manganese</keyword>
<evidence type="ECO:0000313" key="8">
    <source>
        <dbReference type="Proteomes" id="UP000000263"/>
    </source>
</evidence>
<dbReference type="AlphaFoldDB" id="A7NS84"/>
<dbReference type="GO" id="GO:0009245">
    <property type="term" value="P:lipid A biosynthetic process"/>
    <property type="evidence" value="ECO:0007669"/>
    <property type="project" value="TreeGrafter"/>
</dbReference>
<dbReference type="GO" id="GO:0008758">
    <property type="term" value="F:UDP-2,3-diacylglucosamine hydrolase activity"/>
    <property type="evidence" value="ECO:0007669"/>
    <property type="project" value="TreeGrafter"/>
</dbReference>
<dbReference type="STRING" id="383372.Rcas_4414"/>
<proteinExistence type="predicted"/>
<dbReference type="KEGG" id="rca:Rcas_4414"/>
<keyword evidence="8" id="KW-1185">Reference proteome</keyword>
<dbReference type="InterPro" id="IPR004843">
    <property type="entry name" value="Calcineurin-like_PHP"/>
</dbReference>
<dbReference type="Gene3D" id="3.60.21.10">
    <property type="match status" value="1"/>
</dbReference>
<dbReference type="eggNOG" id="COG2908">
    <property type="taxonomic scope" value="Bacteria"/>
</dbReference>
<dbReference type="Proteomes" id="UP000000263">
    <property type="component" value="Chromosome"/>
</dbReference>
<dbReference type="InterPro" id="IPR029052">
    <property type="entry name" value="Metallo-depent_PP-like"/>
</dbReference>
<evidence type="ECO:0000256" key="4">
    <source>
        <dbReference type="ARBA" id="ARBA00023136"/>
    </source>
</evidence>
<gene>
    <name evidence="7" type="ordered locus">Rcas_4414</name>
</gene>
<protein>
    <submittedName>
        <fullName evidence="7">Metallophosphoesterase</fullName>
    </submittedName>
</protein>
<dbReference type="GO" id="GO:0016020">
    <property type="term" value="C:membrane"/>
    <property type="evidence" value="ECO:0007669"/>
    <property type="project" value="GOC"/>
</dbReference>
<dbReference type="PANTHER" id="PTHR34990:SF2">
    <property type="entry name" value="BLL8164 PROTEIN"/>
    <property type="match status" value="1"/>
</dbReference>
<keyword evidence="3" id="KW-0479">Metal-binding</keyword>
<name>A7NS84_ROSCS</name>
<evidence type="ECO:0000313" key="7">
    <source>
        <dbReference type="EMBL" id="ABU60430.1"/>
    </source>
</evidence>
<dbReference type="SUPFAM" id="SSF56300">
    <property type="entry name" value="Metallo-dependent phosphatases"/>
    <property type="match status" value="1"/>
</dbReference>
<dbReference type="EMBL" id="CP000804">
    <property type="protein sequence ID" value="ABU60430.1"/>
    <property type="molecule type" value="Genomic_DNA"/>
</dbReference>
<dbReference type="OrthoDB" id="8241491at2"/>
<keyword evidence="2" id="KW-0997">Cell inner membrane</keyword>
<organism evidence="7 8">
    <name type="scientific">Roseiflexus castenholzii (strain DSM 13941 / HLO8)</name>
    <dbReference type="NCBI Taxonomy" id="383372"/>
    <lineage>
        <taxon>Bacteria</taxon>
        <taxon>Bacillati</taxon>
        <taxon>Chloroflexota</taxon>
        <taxon>Chloroflexia</taxon>
        <taxon>Chloroflexales</taxon>
        <taxon>Roseiflexineae</taxon>
        <taxon>Roseiflexaceae</taxon>
        <taxon>Roseiflexus</taxon>
    </lineage>
</organism>